<accession>A0ACB7ZWW8</accession>
<feature type="non-terminal residue" evidence="1">
    <location>
        <position position="302"/>
    </location>
</feature>
<organism evidence="1 2">
    <name type="scientific">Hygrophoropsis aurantiaca</name>
    <dbReference type="NCBI Taxonomy" id="72124"/>
    <lineage>
        <taxon>Eukaryota</taxon>
        <taxon>Fungi</taxon>
        <taxon>Dikarya</taxon>
        <taxon>Basidiomycota</taxon>
        <taxon>Agaricomycotina</taxon>
        <taxon>Agaricomycetes</taxon>
        <taxon>Agaricomycetidae</taxon>
        <taxon>Boletales</taxon>
        <taxon>Coniophorineae</taxon>
        <taxon>Hygrophoropsidaceae</taxon>
        <taxon>Hygrophoropsis</taxon>
    </lineage>
</organism>
<proteinExistence type="predicted"/>
<gene>
    <name evidence="1" type="ORF">BJ138DRAFT_1106182</name>
</gene>
<name>A0ACB7ZWW8_9AGAM</name>
<dbReference type="EMBL" id="MU268247">
    <property type="protein sequence ID" value="KAH7905194.1"/>
    <property type="molecule type" value="Genomic_DNA"/>
</dbReference>
<protein>
    <submittedName>
        <fullName evidence="1">Uncharacterized protein</fullName>
    </submittedName>
</protein>
<comment type="caution">
    <text evidence="1">The sequence shown here is derived from an EMBL/GenBank/DDBJ whole genome shotgun (WGS) entry which is preliminary data.</text>
</comment>
<keyword evidence="2" id="KW-1185">Reference proteome</keyword>
<evidence type="ECO:0000313" key="2">
    <source>
        <dbReference type="Proteomes" id="UP000790377"/>
    </source>
</evidence>
<reference evidence="1" key="1">
    <citation type="journal article" date="2021" name="New Phytol.">
        <title>Evolutionary innovations through gain and loss of genes in the ectomycorrhizal Boletales.</title>
        <authorList>
            <person name="Wu G."/>
            <person name="Miyauchi S."/>
            <person name="Morin E."/>
            <person name="Kuo A."/>
            <person name="Drula E."/>
            <person name="Varga T."/>
            <person name="Kohler A."/>
            <person name="Feng B."/>
            <person name="Cao Y."/>
            <person name="Lipzen A."/>
            <person name="Daum C."/>
            <person name="Hundley H."/>
            <person name="Pangilinan J."/>
            <person name="Johnson J."/>
            <person name="Barry K."/>
            <person name="LaButti K."/>
            <person name="Ng V."/>
            <person name="Ahrendt S."/>
            <person name="Min B."/>
            <person name="Choi I.G."/>
            <person name="Park H."/>
            <person name="Plett J.M."/>
            <person name="Magnuson J."/>
            <person name="Spatafora J.W."/>
            <person name="Nagy L.G."/>
            <person name="Henrissat B."/>
            <person name="Grigoriev I.V."/>
            <person name="Yang Z.L."/>
            <person name="Xu J."/>
            <person name="Martin F.M."/>
        </authorList>
    </citation>
    <scope>NUCLEOTIDE SEQUENCE</scope>
    <source>
        <strain evidence="1">ATCC 28755</strain>
    </source>
</reference>
<sequence>MHSVEVLRQSKTVSQTIDYRAPNKREAIVSTMSNAETFLVNADWDGLLSGPLAPAIDLQSTEMQCQLVFTLILYLNLSIRDLLFFIFESKISTVKHRAGMFMAFDRRRDIPFAPAKLYKIWHDRFPRSKPHLHDLIIEDCANEIVLEESNAVINEKTLKIKLKHCTMESVTSHLNPRQLADKYRYLAPFTWNILAVFTTSPNRYRKAKERRKQRQELESDDEENEGIEDYLCEGPVNDIFGGEIGAEWAAQGSIKTIVLVISMMAITRNGATNLFAIVVGLFMEIGGTSSCVVSTFCNAGVY</sequence>
<evidence type="ECO:0000313" key="1">
    <source>
        <dbReference type="EMBL" id="KAH7905194.1"/>
    </source>
</evidence>
<dbReference type="Proteomes" id="UP000790377">
    <property type="component" value="Unassembled WGS sequence"/>
</dbReference>